<accession>A0ABP6P6F9</accession>
<keyword evidence="2" id="KW-1185">Reference proteome</keyword>
<organism evidence="1 2">
    <name type="scientific">Blastococcus jejuensis</name>
    <dbReference type="NCBI Taxonomy" id="351224"/>
    <lineage>
        <taxon>Bacteria</taxon>
        <taxon>Bacillati</taxon>
        <taxon>Actinomycetota</taxon>
        <taxon>Actinomycetes</taxon>
        <taxon>Geodermatophilales</taxon>
        <taxon>Geodermatophilaceae</taxon>
        <taxon>Blastococcus</taxon>
    </lineage>
</organism>
<dbReference type="EMBL" id="BAAAVV010000004">
    <property type="protein sequence ID" value="GAA3168195.1"/>
    <property type="molecule type" value="Genomic_DNA"/>
</dbReference>
<protein>
    <submittedName>
        <fullName evidence="1">Uncharacterized protein</fullName>
    </submittedName>
</protein>
<evidence type="ECO:0000313" key="2">
    <source>
        <dbReference type="Proteomes" id="UP001499924"/>
    </source>
</evidence>
<proteinExistence type="predicted"/>
<dbReference type="RefSeq" id="WP_344688819.1">
    <property type="nucleotide sequence ID" value="NZ_BAAAVV010000004.1"/>
</dbReference>
<sequence length="64" mass="6896">MKLSKHDLVQLLHTQGDNATADRADAALPEQIDTDRDREVLASVGLDQARLQAHLAAASIHIIG</sequence>
<evidence type="ECO:0000313" key="1">
    <source>
        <dbReference type="EMBL" id="GAA3168195.1"/>
    </source>
</evidence>
<dbReference type="Proteomes" id="UP001499924">
    <property type="component" value="Unassembled WGS sequence"/>
</dbReference>
<gene>
    <name evidence="1" type="ORF">GCM10010531_21270</name>
</gene>
<reference evidence="2" key="1">
    <citation type="journal article" date="2019" name="Int. J. Syst. Evol. Microbiol.">
        <title>The Global Catalogue of Microorganisms (GCM) 10K type strain sequencing project: providing services to taxonomists for standard genome sequencing and annotation.</title>
        <authorList>
            <consortium name="The Broad Institute Genomics Platform"/>
            <consortium name="The Broad Institute Genome Sequencing Center for Infectious Disease"/>
            <person name="Wu L."/>
            <person name="Ma J."/>
        </authorList>
    </citation>
    <scope>NUCLEOTIDE SEQUENCE [LARGE SCALE GENOMIC DNA]</scope>
    <source>
        <strain evidence="2">JCM 15614</strain>
    </source>
</reference>
<name>A0ABP6P6F9_9ACTN</name>
<comment type="caution">
    <text evidence="1">The sequence shown here is derived from an EMBL/GenBank/DDBJ whole genome shotgun (WGS) entry which is preliminary data.</text>
</comment>